<dbReference type="AlphaFoldDB" id="A0A315ZCF3"/>
<dbReference type="GO" id="GO:0005295">
    <property type="term" value="F:neutral L-amino acid:sodium symporter activity"/>
    <property type="evidence" value="ECO:0007669"/>
    <property type="project" value="TreeGrafter"/>
</dbReference>
<evidence type="ECO:0000256" key="3">
    <source>
        <dbReference type="ARBA" id="ARBA00022692"/>
    </source>
</evidence>
<keyword evidence="5 7" id="KW-0472">Membrane</keyword>
<dbReference type="RefSeq" id="WP_109617135.1">
    <property type="nucleotide sequence ID" value="NZ_QGDO01000002.1"/>
</dbReference>
<proteinExistence type="predicted"/>
<feature type="transmembrane region" description="Helical" evidence="7">
    <location>
        <begin position="42"/>
        <end position="61"/>
    </location>
</feature>
<name>A0A315ZCF3_SEDFL</name>
<dbReference type="PANTHER" id="PTHR42865">
    <property type="entry name" value="PROTON/GLUTAMATE-ASPARTATE SYMPORTER"/>
    <property type="match status" value="1"/>
</dbReference>
<evidence type="ECO:0000313" key="9">
    <source>
        <dbReference type="Proteomes" id="UP000245535"/>
    </source>
</evidence>
<comment type="subcellular location">
    <subcellularLocation>
        <location evidence="1">Membrane</location>
        <topology evidence="1">Multi-pass membrane protein</topology>
    </subcellularLocation>
</comment>
<dbReference type="InterPro" id="IPR036458">
    <property type="entry name" value="Na:dicarbo_symporter_sf"/>
</dbReference>
<feature type="region of interest" description="Disordered" evidence="6">
    <location>
        <begin position="386"/>
        <end position="407"/>
    </location>
</feature>
<evidence type="ECO:0000313" key="8">
    <source>
        <dbReference type="EMBL" id="PWJ42982.1"/>
    </source>
</evidence>
<evidence type="ECO:0000256" key="2">
    <source>
        <dbReference type="ARBA" id="ARBA00022448"/>
    </source>
</evidence>
<feature type="transmembrane region" description="Helical" evidence="7">
    <location>
        <begin position="131"/>
        <end position="148"/>
    </location>
</feature>
<dbReference type="GO" id="GO:0005886">
    <property type="term" value="C:plasma membrane"/>
    <property type="evidence" value="ECO:0007669"/>
    <property type="project" value="TreeGrafter"/>
</dbReference>
<accession>A0A315ZCF3</accession>
<dbReference type="PANTHER" id="PTHR42865:SF8">
    <property type="entry name" value="SERINE_THREONINE TRANSPORTER SSTT"/>
    <property type="match status" value="1"/>
</dbReference>
<feature type="transmembrane region" description="Helical" evidence="7">
    <location>
        <begin position="284"/>
        <end position="304"/>
    </location>
</feature>
<evidence type="ECO:0000256" key="4">
    <source>
        <dbReference type="ARBA" id="ARBA00022989"/>
    </source>
</evidence>
<reference evidence="8 9" key="1">
    <citation type="submission" date="2018-03" db="EMBL/GenBank/DDBJ databases">
        <title>Genomic Encyclopedia of Archaeal and Bacterial Type Strains, Phase II (KMG-II): from individual species to whole genera.</title>
        <authorList>
            <person name="Goeker M."/>
        </authorList>
    </citation>
    <scope>NUCLEOTIDE SEQUENCE [LARGE SCALE GENOMIC DNA]</scope>
    <source>
        <strain evidence="8 9">DSM 28229</strain>
    </source>
</reference>
<comment type="caution">
    <text evidence="8">The sequence shown here is derived from an EMBL/GenBank/DDBJ whole genome shotgun (WGS) entry which is preliminary data.</text>
</comment>
<evidence type="ECO:0000256" key="6">
    <source>
        <dbReference type="SAM" id="MobiDB-lite"/>
    </source>
</evidence>
<gene>
    <name evidence="8" type="ORF">BC781_102529</name>
</gene>
<dbReference type="OrthoDB" id="9768885at2"/>
<keyword evidence="2" id="KW-0813">Transport</keyword>
<dbReference type="Pfam" id="PF00375">
    <property type="entry name" value="SDF"/>
    <property type="match status" value="1"/>
</dbReference>
<evidence type="ECO:0000256" key="7">
    <source>
        <dbReference type="SAM" id="Phobius"/>
    </source>
</evidence>
<feature type="transmembrane region" description="Helical" evidence="7">
    <location>
        <begin position="198"/>
        <end position="219"/>
    </location>
</feature>
<feature type="transmembrane region" description="Helical" evidence="7">
    <location>
        <begin position="7"/>
        <end position="36"/>
    </location>
</feature>
<keyword evidence="3 7" id="KW-0812">Transmembrane</keyword>
<feature type="compositionally biased region" description="Acidic residues" evidence="6">
    <location>
        <begin position="395"/>
        <end position="407"/>
    </location>
</feature>
<dbReference type="InterPro" id="IPR001991">
    <property type="entry name" value="Na-dicarboxylate_symporter"/>
</dbReference>
<keyword evidence="4 7" id="KW-1133">Transmembrane helix</keyword>
<dbReference type="GO" id="GO:0032329">
    <property type="term" value="P:serine transport"/>
    <property type="evidence" value="ECO:0007669"/>
    <property type="project" value="TreeGrafter"/>
</dbReference>
<dbReference type="EMBL" id="QGDO01000002">
    <property type="protein sequence ID" value="PWJ42982.1"/>
    <property type="molecule type" value="Genomic_DNA"/>
</dbReference>
<organism evidence="8 9">
    <name type="scientific">Sediminitomix flava</name>
    <dbReference type="NCBI Taxonomy" id="379075"/>
    <lineage>
        <taxon>Bacteria</taxon>
        <taxon>Pseudomonadati</taxon>
        <taxon>Bacteroidota</taxon>
        <taxon>Cytophagia</taxon>
        <taxon>Cytophagales</taxon>
        <taxon>Flammeovirgaceae</taxon>
        <taxon>Sediminitomix</taxon>
    </lineage>
</organism>
<dbReference type="Gene3D" id="1.10.3860.10">
    <property type="entry name" value="Sodium:dicarboxylate symporter"/>
    <property type="match status" value="1"/>
</dbReference>
<evidence type="ECO:0000256" key="5">
    <source>
        <dbReference type="ARBA" id="ARBA00023136"/>
    </source>
</evidence>
<evidence type="ECO:0000256" key="1">
    <source>
        <dbReference type="ARBA" id="ARBA00004141"/>
    </source>
</evidence>
<dbReference type="SUPFAM" id="SSF118215">
    <property type="entry name" value="Proton glutamate symport protein"/>
    <property type="match status" value="1"/>
</dbReference>
<keyword evidence="9" id="KW-1185">Reference proteome</keyword>
<sequence>MKQRSFQIYIVTATLIGIGTGYVLKVFDLLFIMRLIHTLSEILESIFLFITPWIIILYMTSGIMNIGKKSGRILWNAIWVSLLSSALAGAISFCAASFILPGILGPVPESAINKGILSTFFEFETLPTADIVTSIIGAILLGLGLSLSKKTKIHDLIEDFRSVIDALINKYFERYIIIFVFGNTASITYEVYGSQLLINFSLIFVLIIILQLFMLFLQYNFLYGYLGMLPHNIVKSMLRAYFTGFGTQSSSVTVPITTQCVKQLGVRKWVAEALIPLCANIHKVGDIVAIVVSCVGLMFVYGNVPEFNQILLFLIVMTFVNVISPGIPGGGGMAALSVTDTMLGFVHFQKILMISLFKIQDSFGTATNVVSDIFVVSIVDNLSQENQVKEPKESSEEEVMEGESEEK</sequence>
<protein>
    <submittedName>
        <fullName evidence="8">Na+/H+-dicarboxylate symporter</fullName>
    </submittedName>
</protein>
<dbReference type="Proteomes" id="UP000245535">
    <property type="component" value="Unassembled WGS sequence"/>
</dbReference>
<feature type="transmembrane region" description="Helical" evidence="7">
    <location>
        <begin position="73"/>
        <end position="100"/>
    </location>
</feature>
<feature type="transmembrane region" description="Helical" evidence="7">
    <location>
        <begin position="310"/>
        <end position="327"/>
    </location>
</feature>